<name>A0A117L0P4_9EURY</name>
<dbReference type="AlphaFoldDB" id="A0A117L0P4"/>
<accession>A0A117L0P4</accession>
<organism evidence="1 2">
    <name type="scientific">Thermococcus sibiricus</name>
    <dbReference type="NCBI Taxonomy" id="172049"/>
    <lineage>
        <taxon>Archaea</taxon>
        <taxon>Methanobacteriati</taxon>
        <taxon>Methanobacteriota</taxon>
        <taxon>Thermococci</taxon>
        <taxon>Thermococcales</taxon>
        <taxon>Thermococcaceae</taxon>
        <taxon>Thermococcus</taxon>
    </lineage>
</organism>
<evidence type="ECO:0000313" key="1">
    <source>
        <dbReference type="EMBL" id="KUK16691.1"/>
    </source>
</evidence>
<protein>
    <submittedName>
        <fullName evidence="1">Uncharacterized protein</fullName>
    </submittedName>
</protein>
<dbReference type="PATRIC" id="fig|172049.5.peg.284"/>
<reference evidence="2" key="1">
    <citation type="journal article" date="2015" name="MBio">
        <title>Genome-Resolved Metagenomic Analysis Reveals Roles for Candidate Phyla and Other Microbial Community Members in Biogeochemical Transformations in Oil Reservoirs.</title>
        <authorList>
            <person name="Hu P."/>
            <person name="Tom L."/>
            <person name="Singh A."/>
            <person name="Thomas B.C."/>
            <person name="Baker B.J."/>
            <person name="Piceno Y.M."/>
            <person name="Andersen G.L."/>
            <person name="Banfield J.F."/>
        </authorList>
    </citation>
    <scope>NUCLEOTIDE SEQUENCE [LARGE SCALE GENOMIC DNA]</scope>
</reference>
<sequence length="64" mass="7443">MSGEIKSTLSREVLWRKFLETDTGIKRVNLLQSFIVCRIMTSIFGWRRGFGHVKRPSSNLKSSR</sequence>
<gene>
    <name evidence="1" type="ORF">XD54_2016</name>
</gene>
<dbReference type="Proteomes" id="UP000053911">
    <property type="component" value="Unassembled WGS sequence"/>
</dbReference>
<dbReference type="EMBL" id="LGFD01000078">
    <property type="protein sequence ID" value="KUK16691.1"/>
    <property type="molecule type" value="Genomic_DNA"/>
</dbReference>
<proteinExistence type="predicted"/>
<comment type="caution">
    <text evidence="1">The sequence shown here is derived from an EMBL/GenBank/DDBJ whole genome shotgun (WGS) entry which is preliminary data.</text>
</comment>
<evidence type="ECO:0000313" key="2">
    <source>
        <dbReference type="Proteomes" id="UP000053911"/>
    </source>
</evidence>